<dbReference type="GO" id="GO:0006353">
    <property type="term" value="P:DNA-templated transcription termination"/>
    <property type="evidence" value="ECO:0007669"/>
    <property type="project" value="InterPro"/>
</dbReference>
<keyword evidence="9" id="KW-1185">Reference proteome</keyword>
<dbReference type="Gene3D" id="1.10.940.10">
    <property type="entry name" value="NusB-like"/>
    <property type="match status" value="1"/>
</dbReference>
<sequence>MINRELIRIKIVQLTYAYYQNGNKNMDVAEKELFFSLSKAYDLYNYLLGLVVAITKEERLRVEVATQRAQREETEIPSQKFAYNRFAVQLEENKMLNEFVETQKQTWTDDIETVRKLCNQIEQSETYQAYMASEEDAYEADREVWRKLYKQLIQDNKDLDGLLEEKSLYWNDDKEVVDTFVLKTIKRFNPEEKSEQKLLPEYKDEEDKEFARRLFRSTILNAEQYQKYMSDASRNWDFSRLAYMDVVIMQIALAEMLTFPNIPVTVTINEYVDLAKLYSTSRSGNYINGMLDSIARYLIQEGILMKTMPPRAERRPNNGQPARKSPDVAPLQS</sequence>
<feature type="domain" description="NusB/RsmB/TIM44" evidence="7">
    <location>
        <begin position="193"/>
        <end position="296"/>
    </location>
</feature>
<keyword evidence="5" id="KW-0804">Transcription</keyword>
<evidence type="ECO:0000256" key="1">
    <source>
        <dbReference type="ARBA" id="ARBA00005952"/>
    </source>
</evidence>
<dbReference type="GO" id="GO:0031564">
    <property type="term" value="P:transcription antitermination"/>
    <property type="evidence" value="ECO:0007669"/>
    <property type="project" value="UniProtKB-KW"/>
</dbReference>
<dbReference type="RefSeq" id="WP_021590219.1">
    <property type="nucleotide sequence ID" value="NZ_AWEY01000033.1"/>
</dbReference>
<evidence type="ECO:0000256" key="4">
    <source>
        <dbReference type="ARBA" id="ARBA00023015"/>
    </source>
</evidence>
<dbReference type="PANTHER" id="PTHR11078">
    <property type="entry name" value="N UTILIZATION SUBSTANCE PROTEIN B-RELATED"/>
    <property type="match status" value="1"/>
</dbReference>
<evidence type="ECO:0000256" key="5">
    <source>
        <dbReference type="ARBA" id="ARBA00023163"/>
    </source>
</evidence>
<dbReference type="SUPFAM" id="SSF48013">
    <property type="entry name" value="NusB-like"/>
    <property type="match status" value="1"/>
</dbReference>
<protein>
    <submittedName>
        <fullName evidence="8">Transcription antitermination factor NusB</fullName>
    </submittedName>
</protein>
<name>U2QBT2_9BACT</name>
<evidence type="ECO:0000313" key="9">
    <source>
        <dbReference type="Proteomes" id="UP000016648"/>
    </source>
</evidence>
<dbReference type="Proteomes" id="UP000016648">
    <property type="component" value="Unassembled WGS sequence"/>
</dbReference>
<keyword evidence="2" id="KW-0889">Transcription antitermination</keyword>
<accession>U2QBT2</accession>
<feature type="region of interest" description="Disordered" evidence="6">
    <location>
        <begin position="309"/>
        <end position="333"/>
    </location>
</feature>
<dbReference type="GO" id="GO:0005829">
    <property type="term" value="C:cytosol"/>
    <property type="evidence" value="ECO:0007669"/>
    <property type="project" value="TreeGrafter"/>
</dbReference>
<evidence type="ECO:0000259" key="7">
    <source>
        <dbReference type="Pfam" id="PF01029"/>
    </source>
</evidence>
<evidence type="ECO:0000256" key="3">
    <source>
        <dbReference type="ARBA" id="ARBA00022884"/>
    </source>
</evidence>
<organism evidence="8 9">
    <name type="scientific">Segatella baroniae F0067</name>
    <dbReference type="NCBI Taxonomy" id="1115809"/>
    <lineage>
        <taxon>Bacteria</taxon>
        <taxon>Pseudomonadati</taxon>
        <taxon>Bacteroidota</taxon>
        <taxon>Bacteroidia</taxon>
        <taxon>Bacteroidales</taxon>
        <taxon>Prevotellaceae</taxon>
        <taxon>Segatella</taxon>
    </lineage>
</organism>
<dbReference type="AlphaFoldDB" id="U2QBT2"/>
<gene>
    <name evidence="8" type="primary">nusB</name>
    <name evidence="8" type="ORF">HMPREF9135_1582</name>
</gene>
<dbReference type="EMBL" id="AWEY01000033">
    <property type="protein sequence ID" value="ERK38773.1"/>
    <property type="molecule type" value="Genomic_DNA"/>
</dbReference>
<dbReference type="InterPro" id="IPR006027">
    <property type="entry name" value="NusB_RsmB_TIM44"/>
</dbReference>
<comment type="similarity">
    <text evidence="1">Belongs to the NusB family.</text>
</comment>
<dbReference type="InterPro" id="IPR011605">
    <property type="entry name" value="NusB_fam"/>
</dbReference>
<keyword evidence="4" id="KW-0805">Transcription regulation</keyword>
<dbReference type="GO" id="GO:0003723">
    <property type="term" value="F:RNA binding"/>
    <property type="evidence" value="ECO:0007669"/>
    <property type="project" value="UniProtKB-KW"/>
</dbReference>
<keyword evidence="3" id="KW-0694">RNA-binding</keyword>
<dbReference type="Pfam" id="PF01029">
    <property type="entry name" value="NusB"/>
    <property type="match status" value="1"/>
</dbReference>
<proteinExistence type="inferred from homology"/>
<dbReference type="InterPro" id="IPR035926">
    <property type="entry name" value="NusB-like_sf"/>
</dbReference>
<dbReference type="PANTHER" id="PTHR11078:SF3">
    <property type="entry name" value="ANTITERMINATION NUSB DOMAIN-CONTAINING PROTEIN"/>
    <property type="match status" value="1"/>
</dbReference>
<evidence type="ECO:0000256" key="6">
    <source>
        <dbReference type="SAM" id="MobiDB-lite"/>
    </source>
</evidence>
<reference evidence="8 9" key="1">
    <citation type="submission" date="2013-08" db="EMBL/GenBank/DDBJ databases">
        <authorList>
            <person name="Durkin A.S."/>
            <person name="Haft D.R."/>
            <person name="McCorrison J."/>
            <person name="Torralba M."/>
            <person name="Gillis M."/>
            <person name="Haft D.H."/>
            <person name="Methe B."/>
            <person name="Sutton G."/>
            <person name="Nelson K.E."/>
        </authorList>
    </citation>
    <scope>NUCLEOTIDE SEQUENCE [LARGE SCALE GENOMIC DNA]</scope>
    <source>
        <strain evidence="8 9">F0067</strain>
    </source>
</reference>
<evidence type="ECO:0000313" key="8">
    <source>
        <dbReference type="EMBL" id="ERK38773.1"/>
    </source>
</evidence>
<dbReference type="PATRIC" id="fig|1115809.3.peg.1932"/>
<dbReference type="NCBIfam" id="TIGR01951">
    <property type="entry name" value="nusB"/>
    <property type="match status" value="1"/>
</dbReference>
<evidence type="ECO:0000256" key="2">
    <source>
        <dbReference type="ARBA" id="ARBA00022814"/>
    </source>
</evidence>
<comment type="caution">
    <text evidence="8">The sequence shown here is derived from an EMBL/GenBank/DDBJ whole genome shotgun (WGS) entry which is preliminary data.</text>
</comment>